<feature type="region of interest" description="Disordered" evidence="4">
    <location>
        <begin position="350"/>
        <end position="377"/>
    </location>
</feature>
<dbReference type="SMART" id="SM00220">
    <property type="entry name" value="S_TKc"/>
    <property type="match status" value="1"/>
</dbReference>
<dbReference type="InterPro" id="IPR017441">
    <property type="entry name" value="Protein_kinase_ATP_BS"/>
</dbReference>
<dbReference type="Proteomes" id="UP001527925">
    <property type="component" value="Unassembled WGS sequence"/>
</dbReference>
<gene>
    <name evidence="6" type="ORF">HK105_201480</name>
</gene>
<evidence type="ECO:0000256" key="2">
    <source>
        <dbReference type="ARBA" id="ARBA00022840"/>
    </source>
</evidence>
<dbReference type="Gene3D" id="1.10.510.10">
    <property type="entry name" value="Transferase(Phosphotransferase) domain 1"/>
    <property type="match status" value="1"/>
</dbReference>
<protein>
    <recommendedName>
        <fullName evidence="5">Protein kinase domain-containing protein</fullName>
    </recommendedName>
</protein>
<dbReference type="PROSITE" id="PS50011">
    <property type="entry name" value="PROTEIN_KINASE_DOM"/>
    <property type="match status" value="1"/>
</dbReference>
<dbReference type="EMBL" id="JADGIZ020000004">
    <property type="protein sequence ID" value="KAL2919205.1"/>
    <property type="molecule type" value="Genomic_DNA"/>
</dbReference>
<dbReference type="PROSITE" id="PS00107">
    <property type="entry name" value="PROTEIN_KINASE_ATP"/>
    <property type="match status" value="1"/>
</dbReference>
<dbReference type="PANTHER" id="PTHR24346:SF110">
    <property type="entry name" value="NON-SPECIFIC SERINE_THREONINE PROTEIN KINASE"/>
    <property type="match status" value="1"/>
</dbReference>
<dbReference type="PANTHER" id="PTHR24346">
    <property type="entry name" value="MAP/MICROTUBULE AFFINITY-REGULATING KINASE"/>
    <property type="match status" value="1"/>
</dbReference>
<dbReference type="PROSITE" id="PS00108">
    <property type="entry name" value="PROTEIN_KINASE_ST"/>
    <property type="match status" value="1"/>
</dbReference>
<keyword evidence="1 3" id="KW-0547">Nucleotide-binding</keyword>
<dbReference type="CDD" id="cd14003">
    <property type="entry name" value="STKc_AMPK-like"/>
    <property type="match status" value="1"/>
</dbReference>
<evidence type="ECO:0000313" key="6">
    <source>
        <dbReference type="EMBL" id="KAL2919205.1"/>
    </source>
</evidence>
<feature type="region of interest" description="Disordered" evidence="4">
    <location>
        <begin position="527"/>
        <end position="546"/>
    </location>
</feature>
<organism evidence="6 7">
    <name type="scientific">Polyrhizophydium stewartii</name>
    <dbReference type="NCBI Taxonomy" id="2732419"/>
    <lineage>
        <taxon>Eukaryota</taxon>
        <taxon>Fungi</taxon>
        <taxon>Fungi incertae sedis</taxon>
        <taxon>Chytridiomycota</taxon>
        <taxon>Chytridiomycota incertae sedis</taxon>
        <taxon>Chytridiomycetes</taxon>
        <taxon>Rhizophydiales</taxon>
        <taxon>Rhizophydiales incertae sedis</taxon>
        <taxon>Polyrhizophydium</taxon>
    </lineage>
</organism>
<evidence type="ECO:0000256" key="3">
    <source>
        <dbReference type="PROSITE-ProRule" id="PRU10141"/>
    </source>
</evidence>
<feature type="binding site" evidence="3">
    <location>
        <position position="60"/>
    </location>
    <ligand>
        <name>ATP</name>
        <dbReference type="ChEBI" id="CHEBI:30616"/>
    </ligand>
</feature>
<feature type="region of interest" description="Disordered" evidence="4">
    <location>
        <begin position="569"/>
        <end position="590"/>
    </location>
</feature>
<comment type="caution">
    <text evidence="6">The sequence shown here is derived from an EMBL/GenBank/DDBJ whole genome shotgun (WGS) entry which is preliminary data.</text>
</comment>
<sequence>MPAARLQLSTSQKNDLLSFLSSSAVPTVGNYVLGRTIGEGTFGKVKFGRHKLTGQEVAVKIVDKIHAPALIREIETWRQMRHPNIAQLYEVLCTESRIYMVMEYCSGGEVFDYIAKHGRLDDSGPECRRIFRQIVDAVAKCHEKNFVHRDLKLENILMTDDFTIKLIDFGFTRDYTPTRLLDTYCGSSAYAAPEIVSGVKYSGPEADVWSLGIILYTLLCGYLPFDDDNEAITHKKISELDYDLPDFLAEDSRDLIARFLKSNPSERITIGDALRHPWFTRFEPVVLPTSPASDEPLLSGSKQEMLLAAQLEALGFDVTAILESVHTNACDQASALWYLLLRRDRSALLAPSSAPGSSNPSAAAASPPSLPARPAGSGDAWDYGAKSGISGLSESISASSSGPNDALLSSGGAAFLAPSTSVSSVVPSASGAALSAAAAGQDLDSPRPSGANTPRDAGSASLSPPFVLSLNTDIERYFTHVRQKSSNSENPLLSLANPSSAAPSLSGTSSGSLAMAPSSIGVSPPAPGFAALGPPPNPPFAPLGSATARGRRGLMLEAMRAASASSSGQSINSLASEGGPAACPVHQGSASSGTCATCSPASLADLAPGRLKPPSSLRYGSTPSPSGSVRRHAPGVSAASAAAAAAASASGSLTGRSSLAFMGTTKPAGIIEESEPEDSSFDM</sequence>
<evidence type="ECO:0000256" key="1">
    <source>
        <dbReference type="ARBA" id="ARBA00022741"/>
    </source>
</evidence>
<feature type="region of interest" description="Disordered" evidence="4">
    <location>
        <begin position="437"/>
        <end position="464"/>
    </location>
</feature>
<name>A0ABR4NI43_9FUNG</name>
<feature type="compositionally biased region" description="Low complexity" evidence="4">
    <location>
        <begin position="485"/>
        <end position="513"/>
    </location>
</feature>
<evidence type="ECO:0000313" key="7">
    <source>
        <dbReference type="Proteomes" id="UP001527925"/>
    </source>
</evidence>
<feature type="compositionally biased region" description="Acidic residues" evidence="4">
    <location>
        <begin position="672"/>
        <end position="683"/>
    </location>
</feature>
<dbReference type="InterPro" id="IPR008271">
    <property type="entry name" value="Ser/Thr_kinase_AS"/>
</dbReference>
<dbReference type="Pfam" id="PF00069">
    <property type="entry name" value="Pkinase"/>
    <property type="match status" value="1"/>
</dbReference>
<reference evidence="6 7" key="1">
    <citation type="submission" date="2023-09" db="EMBL/GenBank/DDBJ databases">
        <title>Pangenome analysis of Batrachochytrium dendrobatidis and related Chytrids.</title>
        <authorList>
            <person name="Yacoub M.N."/>
            <person name="Stajich J.E."/>
            <person name="James T.Y."/>
        </authorList>
    </citation>
    <scope>NUCLEOTIDE SEQUENCE [LARGE SCALE GENOMIC DNA]</scope>
    <source>
        <strain evidence="6 7">JEL0888</strain>
    </source>
</reference>
<dbReference type="InterPro" id="IPR011009">
    <property type="entry name" value="Kinase-like_dom_sf"/>
</dbReference>
<feature type="compositionally biased region" description="Polar residues" evidence="4">
    <location>
        <begin position="618"/>
        <end position="627"/>
    </location>
</feature>
<keyword evidence="2 3" id="KW-0067">ATP-binding</keyword>
<keyword evidence="7" id="KW-1185">Reference proteome</keyword>
<accession>A0ABR4NI43</accession>
<proteinExistence type="predicted"/>
<feature type="region of interest" description="Disordered" evidence="4">
    <location>
        <begin position="607"/>
        <end position="634"/>
    </location>
</feature>
<evidence type="ECO:0000256" key="4">
    <source>
        <dbReference type="SAM" id="MobiDB-lite"/>
    </source>
</evidence>
<dbReference type="InterPro" id="IPR000719">
    <property type="entry name" value="Prot_kinase_dom"/>
</dbReference>
<dbReference type="SUPFAM" id="SSF56112">
    <property type="entry name" value="Protein kinase-like (PK-like)"/>
    <property type="match status" value="1"/>
</dbReference>
<feature type="region of interest" description="Disordered" evidence="4">
    <location>
        <begin position="482"/>
        <end position="516"/>
    </location>
</feature>
<evidence type="ECO:0000259" key="5">
    <source>
        <dbReference type="PROSITE" id="PS50011"/>
    </source>
</evidence>
<feature type="region of interest" description="Disordered" evidence="4">
    <location>
        <begin position="664"/>
        <end position="683"/>
    </location>
</feature>
<feature type="domain" description="Protein kinase" evidence="5">
    <location>
        <begin position="31"/>
        <end position="279"/>
    </location>
</feature>